<name>A0A267HTX8_9ENTE</name>
<dbReference type="SUPFAM" id="SSF47413">
    <property type="entry name" value="lambda repressor-like DNA-binding domains"/>
    <property type="match status" value="1"/>
</dbReference>
<dbReference type="Gene3D" id="1.10.10.10">
    <property type="entry name" value="Winged helix-like DNA-binding domain superfamily/Winged helix DNA-binding domain"/>
    <property type="match status" value="1"/>
</dbReference>
<accession>A0A267HTX8</accession>
<dbReference type="PROSITE" id="PS50943">
    <property type="entry name" value="HTH_CROC1"/>
    <property type="match status" value="1"/>
</dbReference>
<evidence type="ECO:0000259" key="1">
    <source>
        <dbReference type="PROSITE" id="PS50943"/>
    </source>
</evidence>
<dbReference type="InterPro" id="IPR036388">
    <property type="entry name" value="WH-like_DNA-bd_sf"/>
</dbReference>
<dbReference type="AlphaFoldDB" id="A0A267HTX8"/>
<feature type="domain" description="HTH cro/C1-type" evidence="1">
    <location>
        <begin position="4"/>
        <end position="58"/>
    </location>
</feature>
<reference evidence="2 3" key="1">
    <citation type="submission" date="2015-08" db="EMBL/GenBank/DDBJ databases">
        <title>Enterococcus genome sequence.</title>
        <authorList>
            <person name="Acedo J.Z."/>
            <person name="Vederas J.C."/>
        </authorList>
    </citation>
    <scope>NUCLEOTIDE SEQUENCE [LARGE SCALE GENOMIC DNA]</scope>
    <source>
        <strain evidence="2 3">49</strain>
    </source>
</reference>
<keyword evidence="3" id="KW-1185">Reference proteome</keyword>
<proteinExistence type="predicted"/>
<dbReference type="EMBL" id="LHUG01000005">
    <property type="protein sequence ID" value="PAB01075.1"/>
    <property type="molecule type" value="Genomic_DNA"/>
</dbReference>
<evidence type="ECO:0000313" key="2">
    <source>
        <dbReference type="EMBL" id="PAB01075.1"/>
    </source>
</evidence>
<evidence type="ECO:0000313" key="3">
    <source>
        <dbReference type="Proteomes" id="UP000216797"/>
    </source>
</evidence>
<comment type="caution">
    <text evidence="2">The sequence shown here is derived from an EMBL/GenBank/DDBJ whole genome shotgun (WGS) entry which is preliminary data.</text>
</comment>
<dbReference type="GO" id="GO:0003677">
    <property type="term" value="F:DNA binding"/>
    <property type="evidence" value="ECO:0007669"/>
    <property type="project" value="InterPro"/>
</dbReference>
<dbReference type="Proteomes" id="UP000216797">
    <property type="component" value="Unassembled WGS sequence"/>
</dbReference>
<gene>
    <name evidence="2" type="ORF">AKL21_07410</name>
</gene>
<protein>
    <recommendedName>
        <fullName evidence="1">HTH cro/C1-type domain-containing protein</fullName>
    </recommendedName>
</protein>
<dbReference type="InterPro" id="IPR001387">
    <property type="entry name" value="Cro/C1-type_HTH"/>
</dbReference>
<dbReference type="RefSeq" id="WP_010747108.1">
    <property type="nucleotide sequence ID" value="NZ_JBKVRM010000016.1"/>
</dbReference>
<sequence>MNDIEVIIKKKGLKKKYVASYLGIRPETLSRKLKNPETFSAIQMAALSRLLEKDISKLDFHVIFFKKELEFNSS</sequence>
<dbReference type="InterPro" id="IPR010982">
    <property type="entry name" value="Lambda_DNA-bd_dom_sf"/>
</dbReference>
<organism evidence="2 3">
    <name type="scientific">Enterococcus canintestini</name>
    <dbReference type="NCBI Taxonomy" id="317010"/>
    <lineage>
        <taxon>Bacteria</taxon>
        <taxon>Bacillati</taxon>
        <taxon>Bacillota</taxon>
        <taxon>Bacilli</taxon>
        <taxon>Lactobacillales</taxon>
        <taxon>Enterococcaceae</taxon>
        <taxon>Enterococcus</taxon>
    </lineage>
</organism>